<keyword evidence="1" id="KW-0472">Membrane</keyword>
<keyword evidence="1" id="KW-0645">Protease</keyword>
<dbReference type="GO" id="GO:0006508">
    <property type="term" value="P:proteolysis"/>
    <property type="evidence" value="ECO:0007669"/>
    <property type="project" value="UniProtKB-KW"/>
</dbReference>
<gene>
    <name evidence="1" type="ORF">APTSU1_001607700</name>
</gene>
<evidence type="ECO:0000313" key="1">
    <source>
        <dbReference type="EMBL" id="GAB1300838.1"/>
    </source>
</evidence>
<organism evidence="1 2">
    <name type="scientific">Apodemus speciosus</name>
    <name type="common">Large Japanese field mouse</name>
    <dbReference type="NCBI Taxonomy" id="105296"/>
    <lineage>
        <taxon>Eukaryota</taxon>
        <taxon>Metazoa</taxon>
        <taxon>Chordata</taxon>
        <taxon>Craniata</taxon>
        <taxon>Vertebrata</taxon>
        <taxon>Euteleostomi</taxon>
        <taxon>Mammalia</taxon>
        <taxon>Eutheria</taxon>
        <taxon>Euarchontoglires</taxon>
        <taxon>Glires</taxon>
        <taxon>Rodentia</taxon>
        <taxon>Myomorpha</taxon>
        <taxon>Muroidea</taxon>
        <taxon>Muridae</taxon>
        <taxon>Murinae</taxon>
        <taxon>Apodemus</taxon>
    </lineage>
</organism>
<dbReference type="GO" id="GO:0008233">
    <property type="term" value="F:peptidase activity"/>
    <property type="evidence" value="ECO:0007669"/>
    <property type="project" value="UniProtKB-KW"/>
</dbReference>
<keyword evidence="2" id="KW-1185">Reference proteome</keyword>
<sequence length="62" mass="6763">MRDQPCSPLAKQVEVEPEPNIRGPEIVTMGENDPPAAEAPFSFRSLFGLDDLKISPVVPAEE</sequence>
<dbReference type="Proteomes" id="UP001623349">
    <property type="component" value="Unassembled WGS sequence"/>
</dbReference>
<keyword evidence="1" id="KW-0812">Transmembrane</keyword>
<accession>A0ABQ0FNL7</accession>
<comment type="caution">
    <text evidence="1">The sequence shown here is derived from an EMBL/GenBank/DDBJ whole genome shotgun (WGS) entry which is preliminary data.</text>
</comment>
<name>A0ABQ0FNL7_APOSI</name>
<proteinExistence type="predicted"/>
<evidence type="ECO:0000313" key="2">
    <source>
        <dbReference type="Proteomes" id="UP001623349"/>
    </source>
</evidence>
<dbReference type="EMBL" id="BAAFST010000017">
    <property type="protein sequence ID" value="GAB1300838.1"/>
    <property type="molecule type" value="Genomic_DNA"/>
</dbReference>
<keyword evidence="1" id="KW-0378">Hydrolase</keyword>
<reference evidence="1 2" key="1">
    <citation type="submission" date="2024-08" db="EMBL/GenBank/DDBJ databases">
        <title>The draft genome of Apodemus speciosus.</title>
        <authorList>
            <person name="Nabeshima K."/>
            <person name="Suzuki S."/>
            <person name="Onuma M."/>
        </authorList>
    </citation>
    <scope>NUCLEOTIDE SEQUENCE [LARGE SCALE GENOMIC DNA]</scope>
    <source>
        <strain evidence="1">IB14-021</strain>
    </source>
</reference>
<protein>
    <submittedName>
        <fullName evidence="1">Transmembrane protease serine 3</fullName>
    </submittedName>
</protein>